<dbReference type="Proteomes" id="UP001652445">
    <property type="component" value="Unassembled WGS sequence"/>
</dbReference>
<evidence type="ECO:0000256" key="1">
    <source>
        <dbReference type="ARBA" id="ARBA00023125"/>
    </source>
</evidence>
<name>A0ABT2UT37_9BACL</name>
<keyword evidence="4" id="KW-1185">Reference proteome</keyword>
<feature type="domain" description="HTH merR-type" evidence="2">
    <location>
        <begin position="6"/>
        <end position="75"/>
    </location>
</feature>
<dbReference type="EMBL" id="JAOQIO010000115">
    <property type="protein sequence ID" value="MCU6797241.1"/>
    <property type="molecule type" value="Genomic_DNA"/>
</dbReference>
<sequence length="144" mass="16817">MGEVHVFTIKEAAEQTELSEDTIRYYEKIGLLPRAERKENRHRIYHPEDIATMKLIICLKKTGMSLDEMKPFLNLSYDDDLTEFPELYAKIQSHKEKIYNQMVSLQQIIDFIDSFESRFNKTGSSAEPACSISSEHVRKPMLQK</sequence>
<protein>
    <submittedName>
        <fullName evidence="3">MerR family transcriptional regulator</fullName>
    </submittedName>
</protein>
<keyword evidence="1" id="KW-0238">DNA-binding</keyword>
<dbReference type="InterPro" id="IPR000551">
    <property type="entry name" value="MerR-type_HTH_dom"/>
</dbReference>
<dbReference type="InterPro" id="IPR047057">
    <property type="entry name" value="MerR_fam"/>
</dbReference>
<evidence type="ECO:0000313" key="4">
    <source>
        <dbReference type="Proteomes" id="UP001652445"/>
    </source>
</evidence>
<dbReference type="InterPro" id="IPR009061">
    <property type="entry name" value="DNA-bd_dom_put_sf"/>
</dbReference>
<dbReference type="SUPFAM" id="SSF46955">
    <property type="entry name" value="Putative DNA-binding domain"/>
    <property type="match status" value="1"/>
</dbReference>
<organism evidence="3 4">
    <name type="scientific">Paenibacillus baimaensis</name>
    <dbReference type="NCBI Taxonomy" id="2982185"/>
    <lineage>
        <taxon>Bacteria</taxon>
        <taxon>Bacillati</taxon>
        <taxon>Bacillota</taxon>
        <taxon>Bacilli</taxon>
        <taxon>Bacillales</taxon>
        <taxon>Paenibacillaceae</taxon>
        <taxon>Paenibacillus</taxon>
    </lineage>
</organism>
<dbReference type="PANTHER" id="PTHR30204:SF83">
    <property type="entry name" value="TRANSCRIPTIONAL REGULATOR, MERR FAMILY"/>
    <property type="match status" value="1"/>
</dbReference>
<gene>
    <name evidence="3" type="ORF">OB236_34445</name>
</gene>
<reference evidence="3 4" key="1">
    <citation type="submission" date="2022-09" db="EMBL/GenBank/DDBJ databases">
        <authorList>
            <person name="Han X.L."/>
            <person name="Wang Q."/>
            <person name="Lu T."/>
        </authorList>
    </citation>
    <scope>NUCLEOTIDE SEQUENCE [LARGE SCALE GENOMIC DNA]</scope>
    <source>
        <strain evidence="3 4">WQ 127069</strain>
    </source>
</reference>
<dbReference type="Pfam" id="PF13411">
    <property type="entry name" value="MerR_1"/>
    <property type="match status" value="1"/>
</dbReference>
<dbReference type="RefSeq" id="WP_262688052.1">
    <property type="nucleotide sequence ID" value="NZ_JAOQIO010000115.1"/>
</dbReference>
<dbReference type="PANTHER" id="PTHR30204">
    <property type="entry name" value="REDOX-CYCLING DRUG-SENSING TRANSCRIPTIONAL ACTIVATOR SOXR"/>
    <property type="match status" value="1"/>
</dbReference>
<evidence type="ECO:0000313" key="3">
    <source>
        <dbReference type="EMBL" id="MCU6797241.1"/>
    </source>
</evidence>
<dbReference type="SMART" id="SM00422">
    <property type="entry name" value="HTH_MERR"/>
    <property type="match status" value="1"/>
</dbReference>
<dbReference type="PROSITE" id="PS50937">
    <property type="entry name" value="HTH_MERR_2"/>
    <property type="match status" value="1"/>
</dbReference>
<accession>A0ABT2UT37</accession>
<dbReference type="Gene3D" id="1.10.1660.10">
    <property type="match status" value="1"/>
</dbReference>
<comment type="caution">
    <text evidence="3">The sequence shown here is derived from an EMBL/GenBank/DDBJ whole genome shotgun (WGS) entry which is preliminary data.</text>
</comment>
<evidence type="ECO:0000259" key="2">
    <source>
        <dbReference type="PROSITE" id="PS50937"/>
    </source>
</evidence>
<proteinExistence type="predicted"/>
<dbReference type="CDD" id="cd01109">
    <property type="entry name" value="HTH_YyaN"/>
    <property type="match status" value="1"/>
</dbReference>